<dbReference type="SUPFAM" id="SSF81593">
    <property type="entry name" value="Nucleotidyltransferase substrate binding subunit/domain"/>
    <property type="match status" value="1"/>
</dbReference>
<organism evidence="4">
    <name type="scientific">Candidatus Methanogaster sp. ANME-2c ERB4</name>
    <dbReference type="NCBI Taxonomy" id="2759911"/>
    <lineage>
        <taxon>Archaea</taxon>
        <taxon>Methanobacteriati</taxon>
        <taxon>Methanobacteriota</taxon>
        <taxon>Stenosarchaea group</taxon>
        <taxon>Methanomicrobia</taxon>
        <taxon>Methanosarcinales</taxon>
        <taxon>ANME-2 cluster</taxon>
        <taxon>Candidatus Methanogasteraceae</taxon>
        <taxon>Candidatus Methanogaster</taxon>
    </lineage>
</organism>
<gene>
    <name evidence="2" type="ORF">GMDKAGHH_00004</name>
    <name evidence="4" type="ORF">NFHCAOLN_00002</name>
    <name evidence="3" type="ORF">OOGCPJEC_00032</name>
</gene>
<dbReference type="Gene3D" id="1.20.120.330">
    <property type="entry name" value="Nucleotidyltransferases domain 2"/>
    <property type="match status" value="1"/>
</dbReference>
<feature type="domain" description="HEPN" evidence="1">
    <location>
        <begin position="1"/>
        <end position="89"/>
    </location>
</feature>
<dbReference type="AlphaFoldDB" id="A0A7G9YQP8"/>
<dbReference type="EMBL" id="MT631427">
    <property type="protein sequence ID" value="QNO50332.1"/>
    <property type="molecule type" value="Genomic_DNA"/>
</dbReference>
<dbReference type="PROSITE" id="PS50910">
    <property type="entry name" value="HEPN"/>
    <property type="match status" value="1"/>
</dbReference>
<evidence type="ECO:0000313" key="2">
    <source>
        <dbReference type="EMBL" id="QNO45151.1"/>
    </source>
</evidence>
<evidence type="ECO:0000313" key="4">
    <source>
        <dbReference type="EMBL" id="QNO50332.1"/>
    </source>
</evidence>
<dbReference type="EMBL" id="MT631077">
    <property type="protein sequence ID" value="QNO45151.1"/>
    <property type="molecule type" value="Genomic_DNA"/>
</dbReference>
<evidence type="ECO:0000259" key="1">
    <source>
        <dbReference type="PROSITE" id="PS50910"/>
    </source>
</evidence>
<dbReference type="Pfam" id="PF05168">
    <property type="entry name" value="HEPN"/>
    <property type="match status" value="1"/>
</dbReference>
<evidence type="ECO:0000313" key="3">
    <source>
        <dbReference type="EMBL" id="QNO46047.1"/>
    </source>
</evidence>
<proteinExistence type="predicted"/>
<accession>A0A7G9YQP8</accession>
<name>A0A7G9YQP8_9EURY</name>
<protein>
    <recommendedName>
        <fullName evidence="1">HEPN domain-containing protein</fullName>
    </recommendedName>
</protein>
<dbReference type="EMBL" id="MT631166">
    <property type="protein sequence ID" value="QNO46047.1"/>
    <property type="molecule type" value="Genomic_DNA"/>
</dbReference>
<sequence>MIEAKSDPDAAKLLLNGEIYSRSIYHSQQAVEKAMKSCLALAGIIITDDHRVSDRFADIFREMSGTVQKSSDSRTLYLSLTSFSPCCRW</sequence>
<dbReference type="InterPro" id="IPR007842">
    <property type="entry name" value="HEPN_dom"/>
</dbReference>
<reference evidence="4" key="1">
    <citation type="submission" date="2020-06" db="EMBL/GenBank/DDBJ databases">
        <title>Unique genomic features of the anaerobic methanotrophic archaea.</title>
        <authorList>
            <person name="Chadwick G.L."/>
            <person name="Skennerton C.T."/>
            <person name="Laso-Perez R."/>
            <person name="Leu A.O."/>
            <person name="Speth D.R."/>
            <person name="Yu H."/>
            <person name="Morgan-Lang C."/>
            <person name="Hatzenpichler R."/>
            <person name="Goudeau D."/>
            <person name="Malmstrom R."/>
            <person name="Brazelton W.J."/>
            <person name="Woyke T."/>
            <person name="Hallam S.J."/>
            <person name="Tyson G.W."/>
            <person name="Wegener G."/>
            <person name="Boetius A."/>
            <person name="Orphan V."/>
        </authorList>
    </citation>
    <scope>NUCLEOTIDE SEQUENCE</scope>
</reference>